<dbReference type="PANTHER" id="PTHR14187:SF5">
    <property type="entry name" value="HEAT SHOCK 70 KDA PROTEIN 12A"/>
    <property type="match status" value="1"/>
</dbReference>
<accession>A0A6A5X1I1</accession>
<dbReference type="InterPro" id="IPR013126">
    <property type="entry name" value="Hsp_70_fam"/>
</dbReference>
<dbReference type="OrthoDB" id="2963168at2759"/>
<dbReference type="PANTHER" id="PTHR14187">
    <property type="entry name" value="ALPHA KINASE/ELONGATION FACTOR 2 KINASE"/>
    <property type="match status" value="1"/>
</dbReference>
<dbReference type="InterPro" id="IPR043129">
    <property type="entry name" value="ATPase_NBD"/>
</dbReference>
<keyword evidence="2" id="KW-0067">ATP-binding</keyword>
<dbReference type="Pfam" id="PF00012">
    <property type="entry name" value="HSP70"/>
    <property type="match status" value="1"/>
</dbReference>
<dbReference type="AlphaFoldDB" id="A0A6A5X1I1"/>
<dbReference type="EMBL" id="ML977558">
    <property type="protein sequence ID" value="KAF2006871.1"/>
    <property type="molecule type" value="Genomic_DNA"/>
</dbReference>
<name>A0A6A5X1I1_9PLEO</name>
<keyword evidence="1" id="KW-0547">Nucleotide-binding</keyword>
<evidence type="ECO:0000256" key="2">
    <source>
        <dbReference type="ARBA" id="ARBA00022840"/>
    </source>
</evidence>
<gene>
    <name evidence="3" type="ORF">P154DRAFT_558839</name>
</gene>
<proteinExistence type="predicted"/>
<protein>
    <submittedName>
        <fullName evidence="3">Actin-like ATPase domain-containing protein</fullName>
    </submittedName>
</protein>
<dbReference type="GO" id="GO:0140662">
    <property type="term" value="F:ATP-dependent protein folding chaperone"/>
    <property type="evidence" value="ECO:0007669"/>
    <property type="project" value="InterPro"/>
</dbReference>
<evidence type="ECO:0000313" key="4">
    <source>
        <dbReference type="Proteomes" id="UP000799779"/>
    </source>
</evidence>
<keyword evidence="4" id="KW-1185">Reference proteome</keyword>
<dbReference type="Proteomes" id="UP000799779">
    <property type="component" value="Unassembled WGS sequence"/>
</dbReference>
<reference evidence="3" key="1">
    <citation type="journal article" date="2020" name="Stud. Mycol.">
        <title>101 Dothideomycetes genomes: a test case for predicting lifestyles and emergence of pathogens.</title>
        <authorList>
            <person name="Haridas S."/>
            <person name="Albert R."/>
            <person name="Binder M."/>
            <person name="Bloem J."/>
            <person name="Labutti K."/>
            <person name="Salamov A."/>
            <person name="Andreopoulos B."/>
            <person name="Baker S."/>
            <person name="Barry K."/>
            <person name="Bills G."/>
            <person name="Bluhm B."/>
            <person name="Cannon C."/>
            <person name="Castanera R."/>
            <person name="Culley D."/>
            <person name="Daum C."/>
            <person name="Ezra D."/>
            <person name="Gonzalez J."/>
            <person name="Henrissat B."/>
            <person name="Kuo A."/>
            <person name="Liang C."/>
            <person name="Lipzen A."/>
            <person name="Lutzoni F."/>
            <person name="Magnuson J."/>
            <person name="Mondo S."/>
            <person name="Nolan M."/>
            <person name="Ohm R."/>
            <person name="Pangilinan J."/>
            <person name="Park H.-J."/>
            <person name="Ramirez L."/>
            <person name="Alfaro M."/>
            <person name="Sun H."/>
            <person name="Tritt A."/>
            <person name="Yoshinaga Y."/>
            <person name="Zwiers L.-H."/>
            <person name="Turgeon B."/>
            <person name="Goodwin S."/>
            <person name="Spatafora J."/>
            <person name="Crous P."/>
            <person name="Grigoriev I."/>
        </authorList>
    </citation>
    <scope>NUCLEOTIDE SEQUENCE</scope>
    <source>
        <strain evidence="3">CBS 123094</strain>
    </source>
</reference>
<dbReference type="Gene3D" id="3.30.420.40">
    <property type="match status" value="2"/>
</dbReference>
<evidence type="ECO:0000256" key="1">
    <source>
        <dbReference type="ARBA" id="ARBA00022741"/>
    </source>
</evidence>
<dbReference type="SUPFAM" id="SSF53067">
    <property type="entry name" value="Actin-like ATPase domain"/>
    <property type="match status" value="2"/>
</dbReference>
<dbReference type="PRINTS" id="PR00301">
    <property type="entry name" value="HEATSHOCK70"/>
</dbReference>
<dbReference type="Gene3D" id="3.90.640.10">
    <property type="entry name" value="Actin, Chain A, domain 4"/>
    <property type="match status" value="1"/>
</dbReference>
<dbReference type="CDD" id="cd10170">
    <property type="entry name" value="ASKHA_NBD_HSP70"/>
    <property type="match status" value="1"/>
</dbReference>
<organism evidence="3 4">
    <name type="scientific">Amniculicola lignicola CBS 123094</name>
    <dbReference type="NCBI Taxonomy" id="1392246"/>
    <lineage>
        <taxon>Eukaryota</taxon>
        <taxon>Fungi</taxon>
        <taxon>Dikarya</taxon>
        <taxon>Ascomycota</taxon>
        <taxon>Pezizomycotina</taxon>
        <taxon>Dothideomycetes</taxon>
        <taxon>Pleosporomycetidae</taxon>
        <taxon>Pleosporales</taxon>
        <taxon>Amniculicolaceae</taxon>
        <taxon>Amniculicola</taxon>
    </lineage>
</organism>
<sequence length="581" mass="64894">MSKRIPTPSSTKEPLKFLVALDFGTTFSAMAWAQSTKHERQEVIQSWGAGKTGEKVPTVLQYDENKSPGSGASRWGFEADSEDDESGIRYEWFKLGLYPRLDETGLMKLYPPKTPKVNEAEAKKLVIDYLSALKMNFEQVMRNRYRAAILDGTPTEYIITVPAIWTDKSKNLTRDCAVRAGMGSKHQIQIIKEPEAAGIYALDCMADIDLEAGDTFVVCDAGGGTVDLISYTVKSLDPPILTEAAEGSGGLCGGSFLNRIFADFLDKKFRRYPPFDESLKRHALKVFETSIKRWYVGTPDKSYPITVRGLPDNAQLGIWRERLEITGQDLREIFEPVVTEIVNLVKSQITATRKKVKSVLLAGGFGESEYLRTVLSKALEPDGILVHHILNSNTAIVRGALIRGLTRMNKQLPYARSEGRIATRSYGTPKYVKFDRMKGHDEAKRVGGGFIEIMHWFIQQGKSVDEARPIPVQLTARKEVGSKPFDPMVIRVFSHEDHTGLQATEDMVDDPNVKELVTLTANLDMIPQHNWYRERDADGGESDVVDFDISMTLNSASLLSFKLVHAGVNDDNEEAVEAEFK</sequence>
<evidence type="ECO:0000313" key="3">
    <source>
        <dbReference type="EMBL" id="KAF2006871.1"/>
    </source>
</evidence>
<dbReference type="GO" id="GO:0005524">
    <property type="term" value="F:ATP binding"/>
    <property type="evidence" value="ECO:0007669"/>
    <property type="project" value="UniProtKB-KW"/>
</dbReference>